<evidence type="ECO:0000313" key="1">
    <source>
        <dbReference type="EMBL" id="KAI3718679.1"/>
    </source>
</evidence>
<gene>
    <name evidence="1" type="ORF">L6452_19558</name>
</gene>
<dbReference type="Proteomes" id="UP001055879">
    <property type="component" value="Linkage Group LG06"/>
</dbReference>
<reference evidence="1 2" key="2">
    <citation type="journal article" date="2022" name="Mol. Ecol. Resour.">
        <title>The genomes of chicory, endive, great burdock and yacon provide insights into Asteraceae paleo-polyploidization history and plant inulin production.</title>
        <authorList>
            <person name="Fan W."/>
            <person name="Wang S."/>
            <person name="Wang H."/>
            <person name="Wang A."/>
            <person name="Jiang F."/>
            <person name="Liu H."/>
            <person name="Zhao H."/>
            <person name="Xu D."/>
            <person name="Zhang Y."/>
        </authorList>
    </citation>
    <scope>NUCLEOTIDE SEQUENCE [LARGE SCALE GENOMIC DNA]</scope>
    <source>
        <strain evidence="2">cv. Niubang</strain>
    </source>
</reference>
<dbReference type="EMBL" id="CM042052">
    <property type="protein sequence ID" value="KAI3718679.1"/>
    <property type="molecule type" value="Genomic_DNA"/>
</dbReference>
<comment type="caution">
    <text evidence="1">The sequence shown here is derived from an EMBL/GenBank/DDBJ whole genome shotgun (WGS) entry which is preliminary data.</text>
</comment>
<protein>
    <submittedName>
        <fullName evidence="1">Uncharacterized protein</fullName>
    </submittedName>
</protein>
<accession>A0ACB9B852</accession>
<name>A0ACB9B852_ARCLA</name>
<evidence type="ECO:0000313" key="2">
    <source>
        <dbReference type="Proteomes" id="UP001055879"/>
    </source>
</evidence>
<keyword evidence="2" id="KW-1185">Reference proteome</keyword>
<reference evidence="2" key="1">
    <citation type="journal article" date="2022" name="Mol. Ecol. Resour.">
        <title>The genomes of chicory, endive, great burdock and yacon provide insights into Asteraceae palaeo-polyploidization history and plant inulin production.</title>
        <authorList>
            <person name="Fan W."/>
            <person name="Wang S."/>
            <person name="Wang H."/>
            <person name="Wang A."/>
            <person name="Jiang F."/>
            <person name="Liu H."/>
            <person name="Zhao H."/>
            <person name="Xu D."/>
            <person name="Zhang Y."/>
        </authorList>
    </citation>
    <scope>NUCLEOTIDE SEQUENCE [LARGE SCALE GENOMIC DNA]</scope>
    <source>
        <strain evidence="2">cv. Niubang</strain>
    </source>
</reference>
<organism evidence="1 2">
    <name type="scientific">Arctium lappa</name>
    <name type="common">Greater burdock</name>
    <name type="synonym">Lappa major</name>
    <dbReference type="NCBI Taxonomy" id="4217"/>
    <lineage>
        <taxon>Eukaryota</taxon>
        <taxon>Viridiplantae</taxon>
        <taxon>Streptophyta</taxon>
        <taxon>Embryophyta</taxon>
        <taxon>Tracheophyta</taxon>
        <taxon>Spermatophyta</taxon>
        <taxon>Magnoliopsida</taxon>
        <taxon>eudicotyledons</taxon>
        <taxon>Gunneridae</taxon>
        <taxon>Pentapetalae</taxon>
        <taxon>asterids</taxon>
        <taxon>campanulids</taxon>
        <taxon>Asterales</taxon>
        <taxon>Asteraceae</taxon>
        <taxon>Carduoideae</taxon>
        <taxon>Cardueae</taxon>
        <taxon>Arctiinae</taxon>
        <taxon>Arctium</taxon>
    </lineage>
</organism>
<proteinExistence type="predicted"/>
<sequence length="166" mass="18678">MLKLLYFEAIISSKAEVPQKKPTICAWNVGLLRKTEAMEIKAGGFGMLPVKPEYMIPKMKEERKPMDKPRTPPRELGKKAIENSKLKKDSPITDPPSFDVGNSSMSVDKGKKEDDFPKFDLGISPMKDTTLTPMSNAHQVDSSKGQYKGKQVVYGVTEQMKETQRR</sequence>